<organism evidence="2 3">
    <name type="scientific">Portunus trituberculatus</name>
    <name type="common">Swimming crab</name>
    <name type="synonym">Neptunus trituberculatus</name>
    <dbReference type="NCBI Taxonomy" id="210409"/>
    <lineage>
        <taxon>Eukaryota</taxon>
        <taxon>Metazoa</taxon>
        <taxon>Ecdysozoa</taxon>
        <taxon>Arthropoda</taxon>
        <taxon>Crustacea</taxon>
        <taxon>Multicrustacea</taxon>
        <taxon>Malacostraca</taxon>
        <taxon>Eumalacostraca</taxon>
        <taxon>Eucarida</taxon>
        <taxon>Decapoda</taxon>
        <taxon>Pleocyemata</taxon>
        <taxon>Brachyura</taxon>
        <taxon>Eubrachyura</taxon>
        <taxon>Portunoidea</taxon>
        <taxon>Portunidae</taxon>
        <taxon>Portuninae</taxon>
        <taxon>Portunus</taxon>
    </lineage>
</organism>
<name>A0A5B7DWP0_PORTR</name>
<feature type="compositionally biased region" description="Polar residues" evidence="1">
    <location>
        <begin position="60"/>
        <end position="69"/>
    </location>
</feature>
<comment type="caution">
    <text evidence="2">The sequence shown here is derived from an EMBL/GenBank/DDBJ whole genome shotgun (WGS) entry which is preliminary data.</text>
</comment>
<evidence type="ECO:0000313" key="2">
    <source>
        <dbReference type="EMBL" id="MPC25940.1"/>
    </source>
</evidence>
<dbReference type="Proteomes" id="UP000324222">
    <property type="component" value="Unassembled WGS sequence"/>
</dbReference>
<evidence type="ECO:0000256" key="1">
    <source>
        <dbReference type="SAM" id="MobiDB-lite"/>
    </source>
</evidence>
<proteinExistence type="predicted"/>
<keyword evidence="3" id="KW-1185">Reference proteome</keyword>
<sequence>MVWNAPRGVLAAEVLSDGLQFPTTPKCSKANHSEGGMRTSNSVTGKHTAPCNAQLRPGGTNKNCANCTP</sequence>
<feature type="region of interest" description="Disordered" evidence="1">
    <location>
        <begin position="26"/>
        <end position="69"/>
    </location>
</feature>
<dbReference type="EMBL" id="VSRR010001531">
    <property type="protein sequence ID" value="MPC25940.1"/>
    <property type="molecule type" value="Genomic_DNA"/>
</dbReference>
<accession>A0A5B7DWP0</accession>
<dbReference type="AlphaFoldDB" id="A0A5B7DWP0"/>
<evidence type="ECO:0000313" key="3">
    <source>
        <dbReference type="Proteomes" id="UP000324222"/>
    </source>
</evidence>
<reference evidence="2 3" key="1">
    <citation type="submission" date="2019-05" db="EMBL/GenBank/DDBJ databases">
        <title>Another draft genome of Portunus trituberculatus and its Hox gene families provides insights of decapod evolution.</title>
        <authorList>
            <person name="Jeong J.-H."/>
            <person name="Song I."/>
            <person name="Kim S."/>
            <person name="Choi T."/>
            <person name="Kim D."/>
            <person name="Ryu S."/>
            <person name="Kim W."/>
        </authorList>
    </citation>
    <scope>NUCLEOTIDE SEQUENCE [LARGE SCALE GENOMIC DNA]</scope>
    <source>
        <tissue evidence="2">Muscle</tissue>
    </source>
</reference>
<gene>
    <name evidence="2" type="ORF">E2C01_019064</name>
</gene>
<protein>
    <submittedName>
        <fullName evidence="2">Uncharacterized protein</fullName>
    </submittedName>
</protein>